<reference evidence="5" key="3">
    <citation type="submission" date="2025-09" db="UniProtKB">
        <authorList>
            <consortium name="Ensembl"/>
        </authorList>
    </citation>
    <scope>IDENTIFICATION</scope>
</reference>
<name>A0A672YRG4_9TELE</name>
<dbReference type="Gene3D" id="2.40.128.20">
    <property type="match status" value="1"/>
</dbReference>
<organism evidence="5 6">
    <name type="scientific">Sphaeramia orbicularis</name>
    <name type="common">orbiculate cardinalfish</name>
    <dbReference type="NCBI Taxonomy" id="375764"/>
    <lineage>
        <taxon>Eukaryota</taxon>
        <taxon>Metazoa</taxon>
        <taxon>Chordata</taxon>
        <taxon>Craniata</taxon>
        <taxon>Vertebrata</taxon>
        <taxon>Euteleostomi</taxon>
        <taxon>Actinopterygii</taxon>
        <taxon>Neopterygii</taxon>
        <taxon>Teleostei</taxon>
        <taxon>Neoteleostei</taxon>
        <taxon>Acanthomorphata</taxon>
        <taxon>Gobiaria</taxon>
        <taxon>Kurtiformes</taxon>
        <taxon>Apogonoidei</taxon>
        <taxon>Apogonidae</taxon>
        <taxon>Apogoninae</taxon>
        <taxon>Sphaeramia</taxon>
    </lineage>
</organism>
<comment type="subcellular location">
    <subcellularLocation>
        <location evidence="1">Secreted</location>
    </subcellularLocation>
</comment>
<dbReference type="Ensembl" id="ENSSORT00005007360.1">
    <property type="protein sequence ID" value="ENSSORP00005007097.1"/>
    <property type="gene ID" value="ENSSORG00005004081.1"/>
</dbReference>
<keyword evidence="6" id="KW-1185">Reference proteome</keyword>
<dbReference type="InParanoid" id="A0A672YRG4"/>
<evidence type="ECO:0000256" key="4">
    <source>
        <dbReference type="ARBA" id="ARBA00023180"/>
    </source>
</evidence>
<dbReference type="InterPro" id="IPR012674">
    <property type="entry name" value="Calycin"/>
</dbReference>
<dbReference type="PANTHER" id="PTHR11967:SF2">
    <property type="entry name" value="ALPHA-1-ACID GLYCOPROTEIN 1"/>
    <property type="match status" value="1"/>
</dbReference>
<dbReference type="PANTHER" id="PTHR11967">
    <property type="entry name" value="ALPHA-1-ACID GLYCOPROTEIN"/>
    <property type="match status" value="1"/>
</dbReference>
<accession>A0A672YRG4</accession>
<dbReference type="AlphaFoldDB" id="A0A672YRG4"/>
<proteinExistence type="predicted"/>
<evidence type="ECO:0000313" key="6">
    <source>
        <dbReference type="Proteomes" id="UP000472271"/>
    </source>
</evidence>
<evidence type="ECO:0000256" key="2">
    <source>
        <dbReference type="ARBA" id="ARBA00022525"/>
    </source>
</evidence>
<protein>
    <submittedName>
        <fullName evidence="5">Uncharacterized protein</fullName>
    </submittedName>
</protein>
<dbReference type="Proteomes" id="UP000472271">
    <property type="component" value="Chromosome 11"/>
</dbReference>
<sequence length="243" mass="28168">MHLNALLLPFHYLCLRQKTLIQQRFYFHKLNKHLYHKTGRSQSVHVCCKASGLIYEELLTFLSGPCLLQVYGNWVLVWAVSDHPIGHQLLPNLNSSYVELKPQPDNKALEFIEWNIFMEKCVTYILNMTLPSDDDEHHSLTVENVEENDGVRKPFNESAELDFLESCDDCMAILYNSKTIGRYLMIYKSDGHHRDVDQLKTAQADHEKQAKCLGFPVEHLFIYNGTTDFCHKKSAPEEKTAEH</sequence>
<keyword evidence="2" id="KW-0964">Secreted</keyword>
<reference evidence="5" key="2">
    <citation type="submission" date="2025-08" db="UniProtKB">
        <authorList>
            <consortium name="Ensembl"/>
        </authorList>
    </citation>
    <scope>IDENTIFICATION</scope>
</reference>
<keyword evidence="3" id="KW-0732">Signal</keyword>
<evidence type="ECO:0000256" key="3">
    <source>
        <dbReference type="ARBA" id="ARBA00022729"/>
    </source>
</evidence>
<reference evidence="5" key="1">
    <citation type="submission" date="2019-06" db="EMBL/GenBank/DDBJ databases">
        <authorList>
            <consortium name="Wellcome Sanger Institute Data Sharing"/>
        </authorList>
    </citation>
    <scope>NUCLEOTIDE SEQUENCE [LARGE SCALE GENOMIC DNA]</scope>
</reference>
<dbReference type="GO" id="GO:0005576">
    <property type="term" value="C:extracellular region"/>
    <property type="evidence" value="ECO:0007669"/>
    <property type="project" value="UniProtKB-SubCell"/>
</dbReference>
<evidence type="ECO:0000313" key="5">
    <source>
        <dbReference type="Ensembl" id="ENSSORP00005007097.1"/>
    </source>
</evidence>
<keyword evidence="4" id="KW-0325">Glycoprotein</keyword>
<evidence type="ECO:0000256" key="1">
    <source>
        <dbReference type="ARBA" id="ARBA00004613"/>
    </source>
</evidence>